<feature type="compositionally biased region" description="Gly residues" evidence="1">
    <location>
        <begin position="245"/>
        <end position="257"/>
    </location>
</feature>
<evidence type="ECO:0000256" key="1">
    <source>
        <dbReference type="SAM" id="MobiDB-lite"/>
    </source>
</evidence>
<feature type="compositionally biased region" description="Polar residues" evidence="1">
    <location>
        <begin position="59"/>
        <end position="71"/>
    </location>
</feature>
<evidence type="ECO:0000313" key="3">
    <source>
        <dbReference type="Proteomes" id="UP000275078"/>
    </source>
</evidence>
<feature type="region of interest" description="Disordered" evidence="1">
    <location>
        <begin position="59"/>
        <end position="84"/>
    </location>
</feature>
<dbReference type="AlphaFoldDB" id="A0A3N4INE0"/>
<dbReference type="PANTHER" id="PTHR24330">
    <property type="entry name" value="HOMEOBOX PROTEIN BARH-LIKE"/>
    <property type="match status" value="1"/>
</dbReference>
<name>A0A3N4INE0_ASCIM</name>
<feature type="region of interest" description="Disordered" evidence="1">
    <location>
        <begin position="614"/>
        <end position="651"/>
    </location>
</feature>
<dbReference type="EMBL" id="ML119667">
    <property type="protein sequence ID" value="RPA83094.1"/>
    <property type="molecule type" value="Genomic_DNA"/>
</dbReference>
<feature type="compositionally biased region" description="Basic and acidic residues" evidence="1">
    <location>
        <begin position="72"/>
        <end position="84"/>
    </location>
</feature>
<feature type="region of interest" description="Disordered" evidence="1">
    <location>
        <begin position="236"/>
        <end position="262"/>
    </location>
</feature>
<proteinExistence type="predicted"/>
<organism evidence="2 3">
    <name type="scientific">Ascobolus immersus RN42</name>
    <dbReference type="NCBI Taxonomy" id="1160509"/>
    <lineage>
        <taxon>Eukaryota</taxon>
        <taxon>Fungi</taxon>
        <taxon>Dikarya</taxon>
        <taxon>Ascomycota</taxon>
        <taxon>Pezizomycotina</taxon>
        <taxon>Pezizomycetes</taxon>
        <taxon>Pezizales</taxon>
        <taxon>Ascobolaceae</taxon>
        <taxon>Ascobolus</taxon>
    </lineage>
</organism>
<dbReference type="InterPro" id="IPR052145">
    <property type="entry name" value="Mediator/Homeobox_domain"/>
</dbReference>
<reference evidence="2 3" key="1">
    <citation type="journal article" date="2018" name="Nat. Ecol. Evol.">
        <title>Pezizomycetes genomes reveal the molecular basis of ectomycorrhizal truffle lifestyle.</title>
        <authorList>
            <person name="Murat C."/>
            <person name="Payen T."/>
            <person name="Noel B."/>
            <person name="Kuo A."/>
            <person name="Morin E."/>
            <person name="Chen J."/>
            <person name="Kohler A."/>
            <person name="Krizsan K."/>
            <person name="Balestrini R."/>
            <person name="Da Silva C."/>
            <person name="Montanini B."/>
            <person name="Hainaut M."/>
            <person name="Levati E."/>
            <person name="Barry K.W."/>
            <person name="Belfiori B."/>
            <person name="Cichocki N."/>
            <person name="Clum A."/>
            <person name="Dockter R.B."/>
            <person name="Fauchery L."/>
            <person name="Guy J."/>
            <person name="Iotti M."/>
            <person name="Le Tacon F."/>
            <person name="Lindquist E.A."/>
            <person name="Lipzen A."/>
            <person name="Malagnac F."/>
            <person name="Mello A."/>
            <person name="Molinier V."/>
            <person name="Miyauchi S."/>
            <person name="Poulain J."/>
            <person name="Riccioni C."/>
            <person name="Rubini A."/>
            <person name="Sitrit Y."/>
            <person name="Splivallo R."/>
            <person name="Traeger S."/>
            <person name="Wang M."/>
            <person name="Zifcakova L."/>
            <person name="Wipf D."/>
            <person name="Zambonelli A."/>
            <person name="Paolocci F."/>
            <person name="Nowrousian M."/>
            <person name="Ottonello S."/>
            <person name="Baldrian P."/>
            <person name="Spatafora J.W."/>
            <person name="Henrissat B."/>
            <person name="Nagy L.G."/>
            <person name="Aury J.M."/>
            <person name="Wincker P."/>
            <person name="Grigoriev I.V."/>
            <person name="Bonfante P."/>
            <person name="Martin F.M."/>
        </authorList>
    </citation>
    <scope>NUCLEOTIDE SEQUENCE [LARGE SCALE GENOMIC DNA]</scope>
    <source>
        <strain evidence="2 3">RN42</strain>
    </source>
</reference>
<dbReference type="PANTHER" id="PTHR24330:SF19">
    <property type="entry name" value="MEDIATOR OF RNA POLYMERASE II TRANSCRIPTION SUBUNIT 29"/>
    <property type="match status" value="1"/>
</dbReference>
<gene>
    <name evidence="2" type="ORF">BJ508DRAFT_413753</name>
</gene>
<dbReference type="STRING" id="1160509.A0A3N4INE0"/>
<accession>A0A3N4INE0</accession>
<dbReference type="OrthoDB" id="4156714at2759"/>
<dbReference type="Proteomes" id="UP000275078">
    <property type="component" value="Unassembled WGS sequence"/>
</dbReference>
<keyword evidence="3" id="KW-1185">Reference proteome</keyword>
<feature type="region of interest" description="Disordered" evidence="1">
    <location>
        <begin position="1"/>
        <end position="29"/>
    </location>
</feature>
<protein>
    <submittedName>
        <fullName evidence="2">Uncharacterized protein</fullName>
    </submittedName>
</protein>
<evidence type="ECO:0000313" key="2">
    <source>
        <dbReference type="EMBL" id="RPA83094.1"/>
    </source>
</evidence>
<sequence length="651" mass="73491">MSPGGRYAHPTPAQLGPPRRTNSLPVDKPTRAIQMVVANAEPTSRGYKDDLDMIDVDSSSEYVDCGQQSQREQSEGVRKEDENTSFKNVTETFLAHREKVLGNSSVQKDLAVPEIQSDTGLNELREPREQKAMTGRPLPATPSQQRPVYAANPVAIAGARAAHSNSRPDDMPEEIHQAYLKLQSYYNSRGTTLEAAYAQQAPQNQYTYQQQQQLEQQQHQLQLQIQQQHQQLQQQQQQQQQQRGQSGGAWGFWGSGNGHDDHEVKNLKKQLESYKKERNLLMAEKSIAEDGKGKYKNKYLKLRDAYESLQVERQEQGESIRQAQDAVFDIMKKSASHAETDDKIRNSIESNLYFPVTDWSKDFGLSKELDAKVYSDPAFMELFSRVACKGVTPDCLSDLRPKQVPKLLAKAFLSYVVMTKIFDSPFFLLNLSPENNTRGAELEQLDVLRYKFVEADAKEGNKWRSQTVVAIERLIRAYDGGKGSHLLNISEAFATEFENSGARFVIEKRSEESHKALVEVFRKAGEMALRLWKYPTDMNSIGADLLGDDEFQVRSPKMKAHPSHKLDEYDTSMDGSGVALVLFPGVEANGNQEGERYGETKVWLKAEVRLGKPAATRLSVARPEEHRARKPTPPPPGPRRSEKTSRSGYRQ</sequence>